<evidence type="ECO:0000256" key="1">
    <source>
        <dbReference type="SAM" id="MobiDB-lite"/>
    </source>
</evidence>
<keyword evidence="2" id="KW-0732">Signal</keyword>
<organism evidence="3 4">
    <name type="scientific">Ceraceosorus bombacis</name>
    <dbReference type="NCBI Taxonomy" id="401625"/>
    <lineage>
        <taxon>Eukaryota</taxon>
        <taxon>Fungi</taxon>
        <taxon>Dikarya</taxon>
        <taxon>Basidiomycota</taxon>
        <taxon>Ustilaginomycotina</taxon>
        <taxon>Exobasidiomycetes</taxon>
        <taxon>Ceraceosorales</taxon>
        <taxon>Ceraceosoraceae</taxon>
        <taxon>Ceraceosorus</taxon>
    </lineage>
</organism>
<reference evidence="3 4" key="1">
    <citation type="submission" date="2014-09" db="EMBL/GenBank/DDBJ databases">
        <authorList>
            <person name="Magalhaes I.L.F."/>
            <person name="Oliveira U."/>
            <person name="Santos F.R."/>
            <person name="Vidigal T.H.D.A."/>
            <person name="Brescovit A.D."/>
            <person name="Santos A.J."/>
        </authorList>
    </citation>
    <scope>NUCLEOTIDE SEQUENCE [LARGE SCALE GENOMIC DNA]</scope>
</reference>
<feature type="region of interest" description="Disordered" evidence="1">
    <location>
        <begin position="42"/>
        <end position="66"/>
    </location>
</feature>
<dbReference type="AlphaFoldDB" id="A0A0P1BMK8"/>
<sequence length="66" mass="7006">MQVIKTPLIVLITVAACALIGQAGQAAATPMLYARDISAESATPNVQSTTCRSLSDVRRPRVVRHS</sequence>
<dbReference type="OrthoDB" id="10379444at2759"/>
<evidence type="ECO:0000313" key="4">
    <source>
        <dbReference type="Proteomes" id="UP000054845"/>
    </source>
</evidence>
<feature type="compositionally biased region" description="Polar residues" evidence="1">
    <location>
        <begin position="42"/>
        <end position="53"/>
    </location>
</feature>
<dbReference type="PROSITE" id="PS51257">
    <property type="entry name" value="PROKAR_LIPOPROTEIN"/>
    <property type="match status" value="1"/>
</dbReference>
<protein>
    <submittedName>
        <fullName evidence="3">Uncharacterized protein</fullName>
    </submittedName>
</protein>
<evidence type="ECO:0000256" key="2">
    <source>
        <dbReference type="SAM" id="SignalP"/>
    </source>
</evidence>
<accession>A0A0P1BMK8</accession>
<evidence type="ECO:0000313" key="3">
    <source>
        <dbReference type="EMBL" id="CEH16923.1"/>
    </source>
</evidence>
<proteinExistence type="predicted"/>
<keyword evidence="4" id="KW-1185">Reference proteome</keyword>
<dbReference type="Proteomes" id="UP000054845">
    <property type="component" value="Unassembled WGS sequence"/>
</dbReference>
<feature type="signal peptide" evidence="2">
    <location>
        <begin position="1"/>
        <end position="28"/>
    </location>
</feature>
<feature type="chain" id="PRO_5006059672" evidence="2">
    <location>
        <begin position="29"/>
        <end position="66"/>
    </location>
</feature>
<dbReference type="EMBL" id="CCYA01000253">
    <property type="protein sequence ID" value="CEH16923.1"/>
    <property type="molecule type" value="Genomic_DNA"/>
</dbReference>
<name>A0A0P1BMK8_9BASI</name>